<proteinExistence type="predicted"/>
<organism evidence="2 3">
    <name type="scientific">Cuscuta europaea</name>
    <name type="common">European dodder</name>
    <dbReference type="NCBI Taxonomy" id="41803"/>
    <lineage>
        <taxon>Eukaryota</taxon>
        <taxon>Viridiplantae</taxon>
        <taxon>Streptophyta</taxon>
        <taxon>Embryophyta</taxon>
        <taxon>Tracheophyta</taxon>
        <taxon>Spermatophyta</taxon>
        <taxon>Magnoliopsida</taxon>
        <taxon>eudicotyledons</taxon>
        <taxon>Gunneridae</taxon>
        <taxon>Pentapetalae</taxon>
        <taxon>asterids</taxon>
        <taxon>lamiids</taxon>
        <taxon>Solanales</taxon>
        <taxon>Convolvulaceae</taxon>
        <taxon>Cuscuteae</taxon>
        <taxon>Cuscuta</taxon>
        <taxon>Cuscuta subgen. Cuscuta</taxon>
    </lineage>
</organism>
<dbReference type="AlphaFoldDB" id="A0A9P0ZAI4"/>
<evidence type="ECO:0000313" key="2">
    <source>
        <dbReference type="EMBL" id="CAH9093019.1"/>
    </source>
</evidence>
<evidence type="ECO:0000256" key="1">
    <source>
        <dbReference type="SAM" id="SignalP"/>
    </source>
</evidence>
<dbReference type="OrthoDB" id="1243543at2759"/>
<gene>
    <name evidence="2" type="ORF">CEURO_LOCUS12183</name>
</gene>
<sequence>MSGSFHHLLISTGIFISSLGMGSLQDWPLRHVRYISMWERRAEIVVTGMPTMQPSIPLDYMGWYYTITELFASPSFKLPTHNYQPSSVALHLMVSVLVKWFMFCI</sequence>
<dbReference type="EMBL" id="CAMAPE010000030">
    <property type="protein sequence ID" value="CAH9093019.1"/>
    <property type="molecule type" value="Genomic_DNA"/>
</dbReference>
<accession>A0A9P0ZAI4</accession>
<reference evidence="2" key="1">
    <citation type="submission" date="2022-07" db="EMBL/GenBank/DDBJ databases">
        <authorList>
            <person name="Macas J."/>
            <person name="Novak P."/>
            <person name="Neumann P."/>
        </authorList>
    </citation>
    <scope>NUCLEOTIDE SEQUENCE</scope>
</reference>
<protein>
    <submittedName>
        <fullName evidence="2">Uncharacterized protein</fullName>
    </submittedName>
</protein>
<comment type="caution">
    <text evidence="2">The sequence shown here is derived from an EMBL/GenBank/DDBJ whole genome shotgun (WGS) entry which is preliminary data.</text>
</comment>
<feature type="chain" id="PRO_5040263797" evidence="1">
    <location>
        <begin position="21"/>
        <end position="105"/>
    </location>
</feature>
<keyword evidence="3" id="KW-1185">Reference proteome</keyword>
<keyword evidence="1" id="KW-0732">Signal</keyword>
<feature type="signal peptide" evidence="1">
    <location>
        <begin position="1"/>
        <end position="20"/>
    </location>
</feature>
<name>A0A9P0ZAI4_CUSEU</name>
<dbReference type="Proteomes" id="UP001152484">
    <property type="component" value="Unassembled WGS sequence"/>
</dbReference>
<evidence type="ECO:0000313" key="3">
    <source>
        <dbReference type="Proteomes" id="UP001152484"/>
    </source>
</evidence>